<dbReference type="RefSeq" id="WP_074216197.1">
    <property type="nucleotide sequence ID" value="NZ_FSRG01000004.1"/>
</dbReference>
<organism evidence="5 6">
    <name type="scientific">Halodesulfovibrio marinisediminis DSM 17456</name>
    <dbReference type="NCBI Taxonomy" id="1121457"/>
    <lineage>
        <taxon>Bacteria</taxon>
        <taxon>Pseudomonadati</taxon>
        <taxon>Thermodesulfobacteriota</taxon>
        <taxon>Desulfovibrionia</taxon>
        <taxon>Desulfovibrionales</taxon>
        <taxon>Desulfovibrionaceae</taxon>
        <taxon>Halodesulfovibrio</taxon>
    </lineage>
</organism>
<dbReference type="STRING" id="1121457.SAMN02745161_1377"/>
<sequence length="293" mass="34063">MTQIPHISFRIKTNSKLEFEIVTLKELFSRQKYIQNDLKLPHRINFYHILFITKGTGTHHIDFTPYDLCKGSVLFIAPSQVHAFEINDALDGFLILFTEQFILKNLGQTDFASLARTYNYHSRSPLVEGTSADKKELLQTFKKIHDEFMQPADLATEEILRLQLKLLLLKVERITQTLPADSHDSDWSNLFTLFRRQVKNSYTETRNAADYAAMLNISYKHLNTICKAMAGKTAKEFIDTYVVLEIKRQLSMFTISTKELAFQIGFDEPTNLVKFFKKHTRYTPQQFKTAFLS</sequence>
<reference evidence="6" key="1">
    <citation type="submission" date="2016-11" db="EMBL/GenBank/DDBJ databases">
        <authorList>
            <person name="Varghese N."/>
            <person name="Submissions S."/>
        </authorList>
    </citation>
    <scope>NUCLEOTIDE SEQUENCE [LARGE SCALE GENOMIC DNA]</scope>
    <source>
        <strain evidence="6">DSM 17456</strain>
    </source>
</reference>
<evidence type="ECO:0000313" key="6">
    <source>
        <dbReference type="Proteomes" id="UP000184694"/>
    </source>
</evidence>
<dbReference type="Pfam" id="PF02311">
    <property type="entry name" value="AraC_binding"/>
    <property type="match status" value="1"/>
</dbReference>
<dbReference type="Pfam" id="PF12833">
    <property type="entry name" value="HTH_18"/>
    <property type="match status" value="1"/>
</dbReference>
<dbReference type="PANTHER" id="PTHR43280">
    <property type="entry name" value="ARAC-FAMILY TRANSCRIPTIONAL REGULATOR"/>
    <property type="match status" value="1"/>
</dbReference>
<dbReference type="Proteomes" id="UP000184694">
    <property type="component" value="Unassembled WGS sequence"/>
</dbReference>
<name>A0A1N6FLH1_9BACT</name>
<dbReference type="SMART" id="SM00342">
    <property type="entry name" value="HTH_ARAC"/>
    <property type="match status" value="1"/>
</dbReference>
<keyword evidence="2 5" id="KW-0238">DNA-binding</keyword>
<evidence type="ECO:0000259" key="4">
    <source>
        <dbReference type="PROSITE" id="PS01124"/>
    </source>
</evidence>
<dbReference type="InterPro" id="IPR014710">
    <property type="entry name" value="RmlC-like_jellyroll"/>
</dbReference>
<dbReference type="InterPro" id="IPR018060">
    <property type="entry name" value="HTH_AraC"/>
</dbReference>
<evidence type="ECO:0000256" key="2">
    <source>
        <dbReference type="ARBA" id="ARBA00023125"/>
    </source>
</evidence>
<dbReference type="PANTHER" id="PTHR43280:SF32">
    <property type="entry name" value="TRANSCRIPTIONAL REGULATORY PROTEIN"/>
    <property type="match status" value="1"/>
</dbReference>
<accession>A0A1N6FLH1</accession>
<proteinExistence type="predicted"/>
<dbReference type="InterPro" id="IPR003313">
    <property type="entry name" value="AraC-bd"/>
</dbReference>
<dbReference type="Gene3D" id="1.10.10.60">
    <property type="entry name" value="Homeodomain-like"/>
    <property type="match status" value="1"/>
</dbReference>
<protein>
    <submittedName>
        <fullName evidence="5">AraC-type DNA-binding protein</fullName>
    </submittedName>
</protein>
<gene>
    <name evidence="5" type="ORF">SAMN02745161_1377</name>
</gene>
<feature type="domain" description="HTH araC/xylS-type" evidence="4">
    <location>
        <begin position="188"/>
        <end position="290"/>
    </location>
</feature>
<dbReference type="EMBL" id="FSRG01000004">
    <property type="protein sequence ID" value="SIN96095.1"/>
    <property type="molecule type" value="Genomic_DNA"/>
</dbReference>
<dbReference type="SUPFAM" id="SSF46689">
    <property type="entry name" value="Homeodomain-like"/>
    <property type="match status" value="1"/>
</dbReference>
<keyword evidence="3" id="KW-0804">Transcription</keyword>
<dbReference type="InterPro" id="IPR037923">
    <property type="entry name" value="HTH-like"/>
</dbReference>
<keyword evidence="1" id="KW-0805">Transcription regulation</keyword>
<dbReference type="OrthoDB" id="9798003at2"/>
<evidence type="ECO:0000256" key="3">
    <source>
        <dbReference type="ARBA" id="ARBA00023163"/>
    </source>
</evidence>
<evidence type="ECO:0000313" key="5">
    <source>
        <dbReference type="EMBL" id="SIN96095.1"/>
    </source>
</evidence>
<dbReference type="GO" id="GO:0043565">
    <property type="term" value="F:sequence-specific DNA binding"/>
    <property type="evidence" value="ECO:0007669"/>
    <property type="project" value="InterPro"/>
</dbReference>
<keyword evidence="6" id="KW-1185">Reference proteome</keyword>
<dbReference type="SUPFAM" id="SSF51215">
    <property type="entry name" value="Regulatory protein AraC"/>
    <property type="match status" value="1"/>
</dbReference>
<dbReference type="GO" id="GO:0003700">
    <property type="term" value="F:DNA-binding transcription factor activity"/>
    <property type="evidence" value="ECO:0007669"/>
    <property type="project" value="InterPro"/>
</dbReference>
<evidence type="ECO:0000256" key="1">
    <source>
        <dbReference type="ARBA" id="ARBA00023015"/>
    </source>
</evidence>
<dbReference type="Gene3D" id="2.60.120.10">
    <property type="entry name" value="Jelly Rolls"/>
    <property type="match status" value="1"/>
</dbReference>
<dbReference type="AlphaFoldDB" id="A0A1N6FLH1"/>
<dbReference type="InterPro" id="IPR009057">
    <property type="entry name" value="Homeodomain-like_sf"/>
</dbReference>
<dbReference type="PROSITE" id="PS01124">
    <property type="entry name" value="HTH_ARAC_FAMILY_2"/>
    <property type="match status" value="1"/>
</dbReference>